<dbReference type="AlphaFoldDB" id="A0A1J1DZM1"/>
<evidence type="ECO:0000313" key="1">
    <source>
        <dbReference type="EMBL" id="BAV95370.1"/>
    </source>
</evidence>
<protein>
    <recommendedName>
        <fullName evidence="3">DUF5018 domain-containing protein</fullName>
    </recommendedName>
</protein>
<name>A0A1J1DZM1_9FLAO</name>
<dbReference type="Proteomes" id="UP000243197">
    <property type="component" value="Chromosome"/>
</dbReference>
<evidence type="ECO:0000313" key="2">
    <source>
        <dbReference type="Proteomes" id="UP000243197"/>
    </source>
</evidence>
<proteinExistence type="predicted"/>
<evidence type="ECO:0008006" key="3">
    <source>
        <dbReference type="Google" id="ProtNLM"/>
    </source>
</evidence>
<sequence length="46" mass="5269">MPIPEGIRIEPPVTEVQDFRTPVKYTITDKNGKSKEYTLTVNPDYS</sequence>
<dbReference type="EMBL" id="AP014564">
    <property type="protein sequence ID" value="BAV95370.1"/>
    <property type="molecule type" value="Genomic_DNA"/>
</dbReference>
<reference evidence="1 2" key="1">
    <citation type="submission" date="2014-03" db="EMBL/GenBank/DDBJ databases">
        <title>complete genome sequence of Flavobacteriaceae bacterium JBKA-6.</title>
        <authorList>
            <person name="Takano T."/>
            <person name="Nakamura Y."/>
            <person name="Takuma S."/>
            <person name="Yasuike M."/>
            <person name="Matsuyama T."/>
            <person name="Sakai T."/>
            <person name="Fujiwara A."/>
            <person name="Kimoto K."/>
            <person name="Fukuda Y."/>
            <person name="Kondo H."/>
            <person name="Hirono I."/>
            <person name="Nakayasu C."/>
        </authorList>
    </citation>
    <scope>NUCLEOTIDE SEQUENCE [LARGE SCALE GENOMIC DNA]</scope>
    <source>
        <strain evidence="1 2">JBKA-6</strain>
    </source>
</reference>
<dbReference type="KEGG" id="ise:JBKA6_1357"/>
<keyword evidence="2" id="KW-1185">Reference proteome</keyword>
<organism evidence="1 2">
    <name type="scientific">Ichthyobacterium seriolicida</name>
    <dbReference type="NCBI Taxonomy" id="242600"/>
    <lineage>
        <taxon>Bacteria</taxon>
        <taxon>Pseudomonadati</taxon>
        <taxon>Bacteroidota</taxon>
        <taxon>Flavobacteriia</taxon>
        <taxon>Flavobacteriales</taxon>
        <taxon>Ichthyobacteriaceae</taxon>
        <taxon>Ichthyobacterium</taxon>
    </lineage>
</organism>
<dbReference type="Gene3D" id="2.60.40.2340">
    <property type="match status" value="1"/>
</dbReference>
<gene>
    <name evidence="1" type="ORF">JBKA6_1357</name>
</gene>
<accession>A0A1J1DZM1</accession>